<protein>
    <submittedName>
        <fullName evidence="3">Putative sensor</fullName>
    </submittedName>
</protein>
<accession>A0A1G7S5K2</accession>
<name>A0A1G7S5K2_9EURY</name>
<feature type="transmembrane region" description="Helical" evidence="1">
    <location>
        <begin position="58"/>
        <end position="81"/>
    </location>
</feature>
<evidence type="ECO:0000313" key="3">
    <source>
        <dbReference type="EMBL" id="SDG18261.1"/>
    </source>
</evidence>
<proteinExistence type="predicted"/>
<evidence type="ECO:0000259" key="2">
    <source>
        <dbReference type="Pfam" id="PF13796"/>
    </source>
</evidence>
<keyword evidence="1" id="KW-1133">Transmembrane helix</keyword>
<dbReference type="InterPro" id="IPR025828">
    <property type="entry name" value="Put_sensor_dom"/>
</dbReference>
<feature type="domain" description="Putative sensor" evidence="2">
    <location>
        <begin position="33"/>
        <end position="233"/>
    </location>
</feature>
<keyword evidence="4" id="KW-1185">Reference proteome</keyword>
<reference evidence="4" key="1">
    <citation type="submission" date="2016-10" db="EMBL/GenBank/DDBJ databases">
        <authorList>
            <person name="Varghese N."/>
            <person name="Submissions S."/>
        </authorList>
    </citation>
    <scope>NUCLEOTIDE SEQUENCE [LARGE SCALE GENOMIC DNA]</scope>
    <source>
        <strain evidence="4">IBRC-M 10760</strain>
    </source>
</reference>
<organism evidence="3 4">
    <name type="scientific">Halorientalis regularis</name>
    <dbReference type="NCBI Taxonomy" id="660518"/>
    <lineage>
        <taxon>Archaea</taxon>
        <taxon>Methanobacteriati</taxon>
        <taxon>Methanobacteriota</taxon>
        <taxon>Stenosarchaea group</taxon>
        <taxon>Halobacteria</taxon>
        <taxon>Halobacteriales</taxon>
        <taxon>Haloarculaceae</taxon>
        <taxon>Halorientalis</taxon>
    </lineage>
</organism>
<feature type="transmembrane region" description="Helical" evidence="1">
    <location>
        <begin position="31"/>
        <end position="52"/>
    </location>
</feature>
<dbReference type="AlphaFoldDB" id="A0A1G7S5K2"/>
<dbReference type="STRING" id="660518.SAMN05216218_11739"/>
<feature type="transmembrane region" description="Helical" evidence="1">
    <location>
        <begin position="200"/>
        <end position="218"/>
    </location>
</feature>
<keyword evidence="1" id="KW-0812">Transmembrane</keyword>
<dbReference type="OrthoDB" id="253413at2157"/>
<keyword evidence="1" id="KW-0472">Membrane</keyword>
<dbReference type="Proteomes" id="UP000199076">
    <property type="component" value="Unassembled WGS sequence"/>
</dbReference>
<evidence type="ECO:0000256" key="1">
    <source>
        <dbReference type="SAM" id="Phobius"/>
    </source>
</evidence>
<dbReference type="RefSeq" id="WP_092694815.1">
    <property type="nucleotide sequence ID" value="NZ_FNBK01000017.1"/>
</dbReference>
<feature type="transmembrane region" description="Helical" evidence="1">
    <location>
        <begin position="138"/>
        <end position="161"/>
    </location>
</feature>
<dbReference type="Pfam" id="PF13796">
    <property type="entry name" value="Sensor"/>
    <property type="match status" value="1"/>
</dbReference>
<dbReference type="EMBL" id="FNBK01000017">
    <property type="protein sequence ID" value="SDG18261.1"/>
    <property type="molecule type" value="Genomic_DNA"/>
</dbReference>
<gene>
    <name evidence="3" type="ORF">SAMN05216218_11739</name>
</gene>
<sequence>MIRIAAPDRSLTDSLRGFFGVPFRGQTYRSLAYLLLAFPLGIAYFVAVTVGVATGVGLLVTLVGVPILLVTLYGVTLIAGFEASLARHLLGMDVPAPELLRRTGDSGGTNLESLLAWSRTVVTAPTTWTALVLVGVKFVFGLMAFTVLSVAASASLVLLAAPVAVLTDGPLHVTSTTDGLTMGVVTGGEPLLVVDTLPEAAGLAVVGAFATLLTLHLVNGLATFGGLSTAALLDVDDSDGSAV</sequence>
<evidence type="ECO:0000313" key="4">
    <source>
        <dbReference type="Proteomes" id="UP000199076"/>
    </source>
</evidence>